<keyword evidence="1" id="KW-0949">S-adenosyl-L-methionine</keyword>
<evidence type="ECO:0000259" key="5">
    <source>
        <dbReference type="PROSITE" id="PS51918"/>
    </source>
</evidence>
<dbReference type="PROSITE" id="PS51918">
    <property type="entry name" value="RADICAL_SAM"/>
    <property type="match status" value="1"/>
</dbReference>
<dbReference type="CDD" id="cd01335">
    <property type="entry name" value="Radical_SAM"/>
    <property type="match status" value="1"/>
</dbReference>
<dbReference type="EMBL" id="BAABAQ010000010">
    <property type="protein sequence ID" value="GAA4199638.1"/>
    <property type="molecule type" value="Genomic_DNA"/>
</dbReference>
<evidence type="ECO:0000256" key="1">
    <source>
        <dbReference type="ARBA" id="ARBA00022691"/>
    </source>
</evidence>
<dbReference type="Proteomes" id="UP001501251">
    <property type="component" value="Unassembled WGS sequence"/>
</dbReference>
<dbReference type="SFLD" id="SFLDS00029">
    <property type="entry name" value="Radical_SAM"/>
    <property type="match status" value="1"/>
</dbReference>
<dbReference type="SFLD" id="SFLDG01067">
    <property type="entry name" value="SPASM/twitch_domain_containing"/>
    <property type="match status" value="1"/>
</dbReference>
<keyword evidence="3" id="KW-0408">Iron</keyword>
<protein>
    <submittedName>
        <fullName evidence="6">GRRM system radical SAM/SPASM domain protein</fullName>
    </submittedName>
</protein>
<dbReference type="InterPro" id="IPR058240">
    <property type="entry name" value="rSAM_sf"/>
</dbReference>
<evidence type="ECO:0000256" key="4">
    <source>
        <dbReference type="ARBA" id="ARBA00023014"/>
    </source>
</evidence>
<accession>A0ABP8B7N2</accession>
<dbReference type="SUPFAM" id="SSF102114">
    <property type="entry name" value="Radical SAM enzymes"/>
    <property type="match status" value="1"/>
</dbReference>
<dbReference type="InterPro" id="IPR007197">
    <property type="entry name" value="rSAM"/>
</dbReference>
<reference evidence="7" key="1">
    <citation type="journal article" date="2019" name="Int. J. Syst. Evol. Microbiol.">
        <title>The Global Catalogue of Microorganisms (GCM) 10K type strain sequencing project: providing services to taxonomists for standard genome sequencing and annotation.</title>
        <authorList>
            <consortium name="The Broad Institute Genomics Platform"/>
            <consortium name="The Broad Institute Genome Sequencing Center for Infectious Disease"/>
            <person name="Wu L."/>
            <person name="Ma J."/>
        </authorList>
    </citation>
    <scope>NUCLEOTIDE SEQUENCE [LARGE SCALE GENOMIC DNA]</scope>
    <source>
        <strain evidence="7">JCM 17388</strain>
    </source>
</reference>
<evidence type="ECO:0000256" key="2">
    <source>
        <dbReference type="ARBA" id="ARBA00022723"/>
    </source>
</evidence>
<feature type="domain" description="Radical SAM core" evidence="5">
    <location>
        <begin position="9"/>
        <end position="233"/>
    </location>
</feature>
<dbReference type="RefSeq" id="WP_344920646.1">
    <property type="nucleotide sequence ID" value="NZ_BAABAQ010000010.1"/>
</dbReference>
<evidence type="ECO:0000256" key="3">
    <source>
        <dbReference type="ARBA" id="ARBA00023004"/>
    </source>
</evidence>
<sequence>MEGQSDFNRWFGRAKTLVLQPTTLCNLDCVYCYLPFRRLGNEMSSEVARAVAASAVDLTDSGDELDIVWHGGEPLALGRRKFAALLAPFEELRHAGRIQHSVQTNATLIDDEWCDLLAQYQIHVGVSIDGPAALNTRRVDLRGRPAFDRIVRGIRRLANYGIRFSLIAVVGAEGIKQPESLLDFLADLGPHTIGLNVEEMEGVNDQQCGITQDQAERFWYGVLNWRKTHDGGPALRELDRLADYLGLARSGRGDEWCRYGLDPIPTVSVDGDVVLLSPELAGIGDDAYGDFLAGNVRSQSIASMLDQAHRLRYAREFMAGLRRCEAECEFWDFCRGAQACNRYFENGSFATTETDYCRLTRQALITALYTATTKEIAT</sequence>
<proteinExistence type="predicted"/>
<comment type="caution">
    <text evidence="6">The sequence shown here is derived from an EMBL/GenBank/DDBJ whole genome shotgun (WGS) entry which is preliminary data.</text>
</comment>
<keyword evidence="4" id="KW-0411">Iron-sulfur</keyword>
<organism evidence="6 7">
    <name type="scientific">Streptosporangium oxazolinicum</name>
    <dbReference type="NCBI Taxonomy" id="909287"/>
    <lineage>
        <taxon>Bacteria</taxon>
        <taxon>Bacillati</taxon>
        <taxon>Actinomycetota</taxon>
        <taxon>Actinomycetes</taxon>
        <taxon>Streptosporangiales</taxon>
        <taxon>Streptosporangiaceae</taxon>
        <taxon>Streptosporangium</taxon>
    </lineage>
</organism>
<evidence type="ECO:0000313" key="6">
    <source>
        <dbReference type="EMBL" id="GAA4199638.1"/>
    </source>
</evidence>
<dbReference type="SFLD" id="SFLDG01386">
    <property type="entry name" value="main_SPASM_domain-containing"/>
    <property type="match status" value="1"/>
</dbReference>
<dbReference type="SFLD" id="SFLDG01072">
    <property type="entry name" value="dehydrogenase_like"/>
    <property type="match status" value="1"/>
</dbReference>
<gene>
    <name evidence="6" type="primary">grrM</name>
    <name evidence="6" type="ORF">GCM10022252_51700</name>
</gene>
<evidence type="ECO:0000313" key="7">
    <source>
        <dbReference type="Proteomes" id="UP001501251"/>
    </source>
</evidence>
<dbReference type="InterPro" id="IPR023867">
    <property type="entry name" value="Sulphatase_maturase_rSAM"/>
</dbReference>
<keyword evidence="7" id="KW-1185">Reference proteome</keyword>
<name>A0ABP8B7N2_9ACTN</name>
<dbReference type="Pfam" id="PF04055">
    <property type="entry name" value="Radical_SAM"/>
    <property type="match status" value="1"/>
</dbReference>
<keyword evidence="2" id="KW-0479">Metal-binding</keyword>
<dbReference type="InterPro" id="IPR013785">
    <property type="entry name" value="Aldolase_TIM"/>
</dbReference>
<dbReference type="PANTHER" id="PTHR43273:SF8">
    <property type="entry name" value="RADICAL SAM DOMAIN PROTEIN"/>
    <property type="match status" value="1"/>
</dbReference>
<dbReference type="Gene3D" id="3.20.20.70">
    <property type="entry name" value="Aldolase class I"/>
    <property type="match status" value="1"/>
</dbReference>
<dbReference type="PANTHER" id="PTHR43273">
    <property type="entry name" value="ANAEROBIC SULFATASE-MATURATING ENZYME HOMOLOG ASLB-RELATED"/>
    <property type="match status" value="1"/>
</dbReference>
<dbReference type="NCBIfam" id="NF041718">
    <property type="entry name" value="rSAM_phane_AMC"/>
    <property type="match status" value="1"/>
</dbReference>